<evidence type="ECO:0000313" key="2">
    <source>
        <dbReference type="Proteomes" id="UP000237271"/>
    </source>
</evidence>
<reference evidence="1 2" key="1">
    <citation type="journal article" date="2017" name="Genome Biol. Evol.">
        <title>Phytophthora megakarya and P. palmivora, closely related causal agents of cacao black pod rot, underwent increases in genome sizes and gene numbers by different mechanisms.</title>
        <authorList>
            <person name="Ali S.S."/>
            <person name="Shao J."/>
            <person name="Lary D.J."/>
            <person name="Kronmiller B."/>
            <person name="Shen D."/>
            <person name="Strem M.D."/>
            <person name="Amoako-Attah I."/>
            <person name="Akrofi A.Y."/>
            <person name="Begoude B.A."/>
            <person name="Ten Hoopen G.M."/>
            <person name="Coulibaly K."/>
            <person name="Kebe B.I."/>
            <person name="Melnick R.L."/>
            <person name="Guiltinan M.J."/>
            <person name="Tyler B.M."/>
            <person name="Meinhardt L.W."/>
            <person name="Bailey B.A."/>
        </authorList>
    </citation>
    <scope>NUCLEOTIDE SEQUENCE [LARGE SCALE GENOMIC DNA]</scope>
    <source>
        <strain evidence="2">sbr112.9</strain>
    </source>
</reference>
<gene>
    <name evidence="1" type="ORF">PHPALM_13969</name>
</gene>
<dbReference type="OrthoDB" id="115814at2759"/>
<dbReference type="AlphaFoldDB" id="A0A2P4XVZ7"/>
<dbReference type="EMBL" id="NCKW01007827">
    <property type="protein sequence ID" value="POM69728.1"/>
    <property type="molecule type" value="Genomic_DNA"/>
</dbReference>
<protein>
    <submittedName>
        <fullName evidence="1">Uncharacterized protein</fullName>
    </submittedName>
</protein>
<evidence type="ECO:0000313" key="1">
    <source>
        <dbReference type="EMBL" id="POM69728.1"/>
    </source>
</evidence>
<accession>A0A2P4XVZ7</accession>
<proteinExistence type="predicted"/>
<comment type="caution">
    <text evidence="1">The sequence shown here is derived from an EMBL/GenBank/DDBJ whole genome shotgun (WGS) entry which is preliminary data.</text>
</comment>
<keyword evidence="2" id="KW-1185">Reference proteome</keyword>
<name>A0A2P4XVZ7_9STRA</name>
<sequence length="136" mass="15540">MSGNALCRLYKRGLPINWQDKYDTSVQIYSTVEAFVPFFERIEQSRKTAGRYVKVSCTKNINKLTPILDDLIPNTLVDVGQVRLFQTRVEQRNQRSNNSSDEKYMVVGLITTPTAAPHPMKVIIKFERGKSVITLC</sequence>
<organism evidence="1 2">
    <name type="scientific">Phytophthora palmivora</name>
    <dbReference type="NCBI Taxonomy" id="4796"/>
    <lineage>
        <taxon>Eukaryota</taxon>
        <taxon>Sar</taxon>
        <taxon>Stramenopiles</taxon>
        <taxon>Oomycota</taxon>
        <taxon>Peronosporomycetes</taxon>
        <taxon>Peronosporales</taxon>
        <taxon>Peronosporaceae</taxon>
        <taxon>Phytophthora</taxon>
    </lineage>
</organism>
<dbReference type="Proteomes" id="UP000237271">
    <property type="component" value="Unassembled WGS sequence"/>
</dbReference>